<keyword evidence="4" id="KW-0508">mRNA splicing</keyword>
<evidence type="ECO:0000256" key="1">
    <source>
        <dbReference type="ARBA" id="ARBA00022574"/>
    </source>
</evidence>
<sequence length="310" mass="34838">MAQLLNPIELEISSQISTLKLFDENLVVGCIDGSVRVLDLVTQKWKSEIEAHTLGVNEVLWDRCGKYIFSCADDGTTQIRDISGQLMTTLFGHTNYVQSLSIDPKNLLILSGGNDCSVFLWDIRNISEINSFFHIHRETITSVDFSKDSSVFLTASYDGTMHVWDTMSLNSIKTISYSKNAPISRAKFVGDNGLVASACLTNKIYMWDIEEIKSLPLRTYTGHKNERFKCQIQVSDDNQSIWSGSEDGNLYGWDLQSQQVINTIRLAEENAIVHAFDIKSDLIVYTTHNKGETKDTGSLVISKFEKIENA</sequence>
<dbReference type="GO" id="GO:0003723">
    <property type="term" value="F:RNA binding"/>
    <property type="evidence" value="ECO:0007669"/>
    <property type="project" value="TreeGrafter"/>
</dbReference>
<dbReference type="InterPro" id="IPR019775">
    <property type="entry name" value="WD40_repeat_CS"/>
</dbReference>
<protein>
    <submittedName>
        <fullName evidence="6">Uncharacterized protein</fullName>
    </submittedName>
</protein>
<keyword evidence="1 5" id="KW-0853">WD repeat</keyword>
<dbReference type="SMART" id="SM00320">
    <property type="entry name" value="WD40"/>
    <property type="match status" value="6"/>
</dbReference>
<dbReference type="CDD" id="cd00200">
    <property type="entry name" value="WD40"/>
    <property type="match status" value="1"/>
</dbReference>
<name>A0AAU9IS39_9CILI</name>
<accession>A0AAU9IS39</accession>
<dbReference type="Gene3D" id="2.130.10.10">
    <property type="entry name" value="YVTN repeat-like/Quinoprotein amine dehydrogenase"/>
    <property type="match status" value="1"/>
</dbReference>
<dbReference type="SUPFAM" id="SSF50978">
    <property type="entry name" value="WD40 repeat-like"/>
    <property type="match status" value="1"/>
</dbReference>
<dbReference type="PROSITE" id="PS50294">
    <property type="entry name" value="WD_REPEATS_REGION"/>
    <property type="match status" value="2"/>
</dbReference>
<evidence type="ECO:0000313" key="6">
    <source>
        <dbReference type="EMBL" id="CAG9318411.1"/>
    </source>
</evidence>
<proteinExistence type="predicted"/>
<keyword evidence="2" id="KW-0507">mRNA processing</keyword>
<dbReference type="PANTHER" id="PTHR44006">
    <property type="entry name" value="U5 SMALL NUCLEAR RIBONUCLEOPROTEIN 40 KDA PROTEIN"/>
    <property type="match status" value="1"/>
</dbReference>
<dbReference type="PRINTS" id="PR00320">
    <property type="entry name" value="GPROTEINBRPT"/>
</dbReference>
<dbReference type="InterPro" id="IPR001680">
    <property type="entry name" value="WD40_rpt"/>
</dbReference>
<dbReference type="Proteomes" id="UP001162131">
    <property type="component" value="Unassembled WGS sequence"/>
</dbReference>
<dbReference type="EMBL" id="CAJZBQ010000020">
    <property type="protein sequence ID" value="CAG9318411.1"/>
    <property type="molecule type" value="Genomic_DNA"/>
</dbReference>
<evidence type="ECO:0000256" key="4">
    <source>
        <dbReference type="ARBA" id="ARBA00023187"/>
    </source>
</evidence>
<comment type="caution">
    <text evidence="6">The sequence shown here is derived from an EMBL/GenBank/DDBJ whole genome shotgun (WGS) entry which is preliminary data.</text>
</comment>
<dbReference type="PROSITE" id="PS50082">
    <property type="entry name" value="WD_REPEATS_2"/>
    <property type="match status" value="3"/>
</dbReference>
<feature type="repeat" description="WD" evidence="5">
    <location>
        <begin position="90"/>
        <end position="131"/>
    </location>
</feature>
<reference evidence="6" key="1">
    <citation type="submission" date="2021-09" db="EMBL/GenBank/DDBJ databases">
        <authorList>
            <consortium name="AG Swart"/>
            <person name="Singh M."/>
            <person name="Singh A."/>
            <person name="Seah K."/>
            <person name="Emmerich C."/>
        </authorList>
    </citation>
    <scope>NUCLEOTIDE SEQUENCE</scope>
    <source>
        <strain evidence="6">ATCC30299</strain>
    </source>
</reference>
<feature type="repeat" description="WD" evidence="5">
    <location>
        <begin position="133"/>
        <end position="174"/>
    </location>
</feature>
<keyword evidence="3" id="KW-0677">Repeat</keyword>
<dbReference type="GO" id="GO:0006397">
    <property type="term" value="P:mRNA processing"/>
    <property type="evidence" value="ECO:0007669"/>
    <property type="project" value="UniProtKB-KW"/>
</dbReference>
<dbReference type="InterPro" id="IPR052234">
    <property type="entry name" value="U5_snRNP_Component"/>
</dbReference>
<dbReference type="GO" id="GO:0008380">
    <property type="term" value="P:RNA splicing"/>
    <property type="evidence" value="ECO:0007669"/>
    <property type="project" value="UniProtKB-KW"/>
</dbReference>
<evidence type="ECO:0000256" key="3">
    <source>
        <dbReference type="ARBA" id="ARBA00022737"/>
    </source>
</evidence>
<feature type="repeat" description="WD" evidence="5">
    <location>
        <begin position="232"/>
        <end position="263"/>
    </location>
</feature>
<keyword evidence="7" id="KW-1185">Reference proteome</keyword>
<evidence type="ECO:0000313" key="7">
    <source>
        <dbReference type="Proteomes" id="UP001162131"/>
    </source>
</evidence>
<dbReference type="PROSITE" id="PS00678">
    <property type="entry name" value="WD_REPEATS_1"/>
    <property type="match status" value="1"/>
</dbReference>
<dbReference type="AlphaFoldDB" id="A0AAU9IS39"/>
<evidence type="ECO:0000256" key="5">
    <source>
        <dbReference type="PROSITE-ProRule" id="PRU00221"/>
    </source>
</evidence>
<dbReference type="InterPro" id="IPR020472">
    <property type="entry name" value="WD40_PAC1"/>
</dbReference>
<dbReference type="InterPro" id="IPR036322">
    <property type="entry name" value="WD40_repeat_dom_sf"/>
</dbReference>
<gene>
    <name evidence="6" type="ORF">BSTOLATCC_MIC20885</name>
</gene>
<evidence type="ECO:0000256" key="2">
    <source>
        <dbReference type="ARBA" id="ARBA00022664"/>
    </source>
</evidence>
<dbReference type="PANTHER" id="PTHR44006:SF1">
    <property type="entry name" value="U5 SMALL NUCLEAR RIBONUCLEOPROTEIN 40 KDA PROTEIN"/>
    <property type="match status" value="1"/>
</dbReference>
<organism evidence="6 7">
    <name type="scientific">Blepharisma stoltei</name>
    <dbReference type="NCBI Taxonomy" id="1481888"/>
    <lineage>
        <taxon>Eukaryota</taxon>
        <taxon>Sar</taxon>
        <taxon>Alveolata</taxon>
        <taxon>Ciliophora</taxon>
        <taxon>Postciliodesmatophora</taxon>
        <taxon>Heterotrichea</taxon>
        <taxon>Heterotrichida</taxon>
        <taxon>Blepharismidae</taxon>
        <taxon>Blepharisma</taxon>
    </lineage>
</organism>
<dbReference type="Pfam" id="PF00400">
    <property type="entry name" value="WD40"/>
    <property type="match status" value="4"/>
</dbReference>
<dbReference type="InterPro" id="IPR015943">
    <property type="entry name" value="WD40/YVTN_repeat-like_dom_sf"/>
</dbReference>
<dbReference type="GO" id="GO:0071013">
    <property type="term" value="C:catalytic step 2 spliceosome"/>
    <property type="evidence" value="ECO:0007669"/>
    <property type="project" value="TreeGrafter"/>
</dbReference>